<evidence type="ECO:0000256" key="1">
    <source>
        <dbReference type="SAM" id="SignalP"/>
    </source>
</evidence>
<protein>
    <recommendedName>
        <fullName evidence="4">Carboxypeptidase regulatory-like domain-containing protein</fullName>
    </recommendedName>
</protein>
<dbReference type="Proteomes" id="UP000001887">
    <property type="component" value="Chromosome"/>
</dbReference>
<evidence type="ECO:0008006" key="4">
    <source>
        <dbReference type="Google" id="ProtNLM"/>
    </source>
</evidence>
<accession>D2R8C9</accession>
<evidence type="ECO:0000313" key="3">
    <source>
        <dbReference type="Proteomes" id="UP000001887"/>
    </source>
</evidence>
<dbReference type="eggNOG" id="ENOG5032ZA0">
    <property type="taxonomic scope" value="Bacteria"/>
</dbReference>
<sequence length="145" mass="14975" precursor="true">MTCSRLGWLSLCFSLALLVTIAGCGDSSGEVIVTGNVTLDGNPIETGSITFLSEAADGPTGGGVIKDGKYEARVLPGKKIVMVIGSKVVGERLRLEGVADSGTVPDLRTITPPIYNTREHSPVRANIEGPASDLNFSLTADGKGS</sequence>
<organism evidence="2 3">
    <name type="scientific">Pirellula staleyi (strain ATCC 27377 / DSM 6068 / ICPB 4128)</name>
    <name type="common">Pirella staleyi</name>
    <dbReference type="NCBI Taxonomy" id="530564"/>
    <lineage>
        <taxon>Bacteria</taxon>
        <taxon>Pseudomonadati</taxon>
        <taxon>Planctomycetota</taxon>
        <taxon>Planctomycetia</taxon>
        <taxon>Pirellulales</taxon>
        <taxon>Pirellulaceae</taxon>
        <taxon>Pirellula</taxon>
    </lineage>
</organism>
<feature type="chain" id="PRO_5003034770" description="Carboxypeptidase regulatory-like domain-containing protein" evidence="1">
    <location>
        <begin position="25"/>
        <end position="145"/>
    </location>
</feature>
<reference evidence="2 3" key="1">
    <citation type="journal article" date="2009" name="Stand. Genomic Sci.">
        <title>Complete genome sequence of Pirellula staleyi type strain (ATCC 27377).</title>
        <authorList>
            <person name="Clum A."/>
            <person name="Tindall B.J."/>
            <person name="Sikorski J."/>
            <person name="Ivanova N."/>
            <person name="Mavrommatis K."/>
            <person name="Lucas S."/>
            <person name="Glavina del Rio T."/>
            <person name="Nolan M."/>
            <person name="Chen F."/>
            <person name="Tice H."/>
            <person name="Pitluck S."/>
            <person name="Cheng J.F."/>
            <person name="Chertkov O."/>
            <person name="Brettin T."/>
            <person name="Han C."/>
            <person name="Detter J.C."/>
            <person name="Kuske C."/>
            <person name="Bruce D."/>
            <person name="Goodwin L."/>
            <person name="Ovchinikova G."/>
            <person name="Pati A."/>
            <person name="Mikhailova N."/>
            <person name="Chen A."/>
            <person name="Palaniappan K."/>
            <person name="Land M."/>
            <person name="Hauser L."/>
            <person name="Chang Y.J."/>
            <person name="Jeffries C.D."/>
            <person name="Chain P."/>
            <person name="Rohde M."/>
            <person name="Goker M."/>
            <person name="Bristow J."/>
            <person name="Eisen J.A."/>
            <person name="Markowitz V."/>
            <person name="Hugenholtz P."/>
            <person name="Kyrpides N.C."/>
            <person name="Klenk H.P."/>
            <person name="Lapidus A."/>
        </authorList>
    </citation>
    <scope>NUCLEOTIDE SEQUENCE [LARGE SCALE GENOMIC DNA]</scope>
    <source>
        <strain evidence="3">ATCC 27377 / DSM 6068 / ICPB 4128</strain>
    </source>
</reference>
<dbReference type="AlphaFoldDB" id="D2R8C9"/>
<keyword evidence="3" id="KW-1185">Reference proteome</keyword>
<evidence type="ECO:0000313" key="2">
    <source>
        <dbReference type="EMBL" id="ADB15746.1"/>
    </source>
</evidence>
<feature type="signal peptide" evidence="1">
    <location>
        <begin position="1"/>
        <end position="24"/>
    </location>
</feature>
<keyword evidence="1" id="KW-0732">Signal</keyword>
<gene>
    <name evidence="2" type="ordered locus">Psta_1063</name>
</gene>
<proteinExistence type="predicted"/>
<dbReference type="HOGENOM" id="CLU_113730_5_0_0"/>
<dbReference type="OrthoDB" id="291697at2"/>
<dbReference type="PROSITE" id="PS51257">
    <property type="entry name" value="PROKAR_LIPOPROTEIN"/>
    <property type="match status" value="1"/>
</dbReference>
<dbReference type="KEGG" id="psl:Psta_1063"/>
<name>D2R8C9_PIRSD</name>
<dbReference type="EMBL" id="CP001848">
    <property type="protein sequence ID" value="ADB15746.1"/>
    <property type="molecule type" value="Genomic_DNA"/>
</dbReference>